<protein>
    <submittedName>
        <fullName evidence="1">SFRICE_000932</fullName>
    </submittedName>
</protein>
<name>A0A2H1V9L0_SPOFR</name>
<proteinExistence type="predicted"/>
<sequence>MKILPNFMFNKSNLPQTREPVANVYQVRVCGTRRRGRAAGATGGVRCARVCACGATEHRQAPSQPCRSDAECEHAAAPLTFTLKQLGDRQTSNSDGLTMQMRSTRGVSHLALKNSTTDSIHSFRLQSAQKRSPMKTFLSEWHRKLKSQLSKLCGQFLVDREGTFER</sequence>
<gene>
    <name evidence="1" type="ORF">SFRICE_000932</name>
</gene>
<evidence type="ECO:0000313" key="1">
    <source>
        <dbReference type="EMBL" id="SOQ37476.1"/>
    </source>
</evidence>
<dbReference type="EMBL" id="ODYU01001382">
    <property type="protein sequence ID" value="SOQ37476.1"/>
    <property type="molecule type" value="Genomic_DNA"/>
</dbReference>
<accession>A0A2H1V9L0</accession>
<organism evidence="1">
    <name type="scientific">Spodoptera frugiperda</name>
    <name type="common">Fall armyworm</name>
    <dbReference type="NCBI Taxonomy" id="7108"/>
    <lineage>
        <taxon>Eukaryota</taxon>
        <taxon>Metazoa</taxon>
        <taxon>Ecdysozoa</taxon>
        <taxon>Arthropoda</taxon>
        <taxon>Hexapoda</taxon>
        <taxon>Insecta</taxon>
        <taxon>Pterygota</taxon>
        <taxon>Neoptera</taxon>
        <taxon>Endopterygota</taxon>
        <taxon>Lepidoptera</taxon>
        <taxon>Glossata</taxon>
        <taxon>Ditrysia</taxon>
        <taxon>Noctuoidea</taxon>
        <taxon>Noctuidae</taxon>
        <taxon>Amphipyrinae</taxon>
        <taxon>Spodoptera</taxon>
    </lineage>
</organism>
<reference evidence="1" key="1">
    <citation type="submission" date="2016-07" db="EMBL/GenBank/DDBJ databases">
        <authorList>
            <person name="Bretaudeau A."/>
        </authorList>
    </citation>
    <scope>NUCLEOTIDE SEQUENCE</scope>
    <source>
        <strain evidence="1">Rice</strain>
        <tissue evidence="1">Whole body</tissue>
    </source>
</reference>
<dbReference type="AlphaFoldDB" id="A0A2H1V9L0"/>